<dbReference type="SUPFAM" id="SSF46565">
    <property type="entry name" value="Chaperone J-domain"/>
    <property type="match status" value="2"/>
</dbReference>
<feature type="domain" description="J" evidence="2">
    <location>
        <begin position="4"/>
        <end position="69"/>
    </location>
</feature>
<dbReference type="InterPro" id="IPR051339">
    <property type="entry name" value="DnaJ_subfamily_B"/>
</dbReference>
<dbReference type="GO" id="GO:0006457">
    <property type="term" value="P:protein folding"/>
    <property type="evidence" value="ECO:0007669"/>
    <property type="project" value="InterPro"/>
</dbReference>
<dbReference type="InterPro" id="IPR008971">
    <property type="entry name" value="HSP40/DnaJ_pept-bd"/>
</dbReference>
<dbReference type="FunFam" id="2.60.260.20:FF:000002">
    <property type="entry name" value="Dnaj homolog subfamily b member"/>
    <property type="match status" value="1"/>
</dbReference>
<dbReference type="InterPro" id="IPR001623">
    <property type="entry name" value="DnaJ_domain"/>
</dbReference>
<dbReference type="GO" id="GO:0051082">
    <property type="term" value="F:unfolded protein binding"/>
    <property type="evidence" value="ECO:0007669"/>
    <property type="project" value="InterPro"/>
</dbReference>
<dbReference type="Proteomes" id="UP000681967">
    <property type="component" value="Unassembled WGS sequence"/>
</dbReference>
<dbReference type="Gene3D" id="1.10.287.110">
    <property type="entry name" value="DnaJ domain"/>
    <property type="match status" value="2"/>
</dbReference>
<dbReference type="GO" id="GO:0005829">
    <property type="term" value="C:cytosol"/>
    <property type="evidence" value="ECO:0007669"/>
    <property type="project" value="TreeGrafter"/>
</dbReference>
<dbReference type="Gene3D" id="2.60.260.20">
    <property type="entry name" value="Urease metallochaperone UreE, N-terminal domain"/>
    <property type="match status" value="2"/>
</dbReference>
<dbReference type="EMBL" id="CAJOBH010001216">
    <property type="protein sequence ID" value="CAF3842195.1"/>
    <property type="molecule type" value="Genomic_DNA"/>
</dbReference>
<sequence>MAKDYYEILQVTRIAKDADINSSYRRLALKFHPARNPDDLDALYKFHDLAEAYDVLSDPQKRAIYDQYGNEGLKRGVPTAEAYDVLSDPQKRAIYDQYGNEGLKRGVPTGTDGEWTEDYVFHGNAEKIFRDFFGGDNPFMEFYTTADQNRSLGFGGIDGRGRVKKDPPIVRDLLLSLEDCYHGAIKKIKISRRVLNDDGITSNIREKILSISVKRGWLPGTKIIFEGEGDQGPNNIPSDLVFTVKDKPHPIFRRENSDLIYTAKITLGYALVGITLHIEHLDGRILDVPINDIVRPGYKKRIPGHGMPLMTDPDKYGDIIIDFDVEYPIGLSPDQKLFIKEALINNLNNKKQQQQHANHFKKKHLFHED</sequence>
<accession>A0A815YYZ3</accession>
<protein>
    <recommendedName>
        <fullName evidence="2">J domain-containing protein</fullName>
    </recommendedName>
</protein>
<dbReference type="PROSITE" id="PS50076">
    <property type="entry name" value="DNAJ_2"/>
    <property type="match status" value="1"/>
</dbReference>
<dbReference type="FunFam" id="2.60.260.20:FF:000006">
    <property type="entry name" value="DnaJ subfamily B member 13"/>
    <property type="match status" value="1"/>
</dbReference>
<dbReference type="SUPFAM" id="SSF49493">
    <property type="entry name" value="HSP40/DnaJ peptide-binding domain"/>
    <property type="match status" value="2"/>
</dbReference>
<keyword evidence="1" id="KW-0143">Chaperone</keyword>
<dbReference type="InterPro" id="IPR002939">
    <property type="entry name" value="DnaJ_C"/>
</dbReference>
<dbReference type="InterPro" id="IPR018253">
    <property type="entry name" value="DnaJ_domain_CS"/>
</dbReference>
<evidence type="ECO:0000313" key="5">
    <source>
        <dbReference type="Proteomes" id="UP000663855"/>
    </source>
</evidence>
<organism evidence="3 5">
    <name type="scientific">Rotaria magnacalcarata</name>
    <dbReference type="NCBI Taxonomy" id="392030"/>
    <lineage>
        <taxon>Eukaryota</taxon>
        <taxon>Metazoa</taxon>
        <taxon>Spiralia</taxon>
        <taxon>Gnathifera</taxon>
        <taxon>Rotifera</taxon>
        <taxon>Eurotatoria</taxon>
        <taxon>Bdelloidea</taxon>
        <taxon>Philodinida</taxon>
        <taxon>Philodinidae</taxon>
        <taxon>Rotaria</taxon>
    </lineage>
</organism>
<dbReference type="PRINTS" id="PR00625">
    <property type="entry name" value="JDOMAIN"/>
</dbReference>
<proteinExistence type="predicted"/>
<dbReference type="Proteomes" id="UP000663855">
    <property type="component" value="Unassembled WGS sequence"/>
</dbReference>
<dbReference type="CDD" id="cd06257">
    <property type="entry name" value="DnaJ"/>
    <property type="match status" value="1"/>
</dbReference>
<evidence type="ECO:0000256" key="1">
    <source>
        <dbReference type="ARBA" id="ARBA00023186"/>
    </source>
</evidence>
<dbReference type="AlphaFoldDB" id="A0A815YYZ3"/>
<evidence type="ECO:0000259" key="2">
    <source>
        <dbReference type="PROSITE" id="PS50076"/>
    </source>
</evidence>
<reference evidence="3" key="1">
    <citation type="submission" date="2021-02" db="EMBL/GenBank/DDBJ databases">
        <authorList>
            <person name="Nowell W R."/>
        </authorList>
    </citation>
    <scope>NUCLEOTIDE SEQUENCE</scope>
</reference>
<comment type="caution">
    <text evidence="3">The sequence shown here is derived from an EMBL/GenBank/DDBJ whole genome shotgun (WGS) entry which is preliminary data.</text>
</comment>
<dbReference type="PANTHER" id="PTHR24078:SF519">
    <property type="entry name" value="DNAJ HOMOLOG SUBFAMILY B MEMBER 13"/>
    <property type="match status" value="1"/>
</dbReference>
<evidence type="ECO:0000313" key="4">
    <source>
        <dbReference type="EMBL" id="CAF3842195.1"/>
    </source>
</evidence>
<dbReference type="PROSITE" id="PS00636">
    <property type="entry name" value="DNAJ_1"/>
    <property type="match status" value="1"/>
</dbReference>
<dbReference type="GO" id="GO:0051087">
    <property type="term" value="F:protein-folding chaperone binding"/>
    <property type="evidence" value="ECO:0007669"/>
    <property type="project" value="TreeGrafter"/>
</dbReference>
<dbReference type="Pfam" id="PF01556">
    <property type="entry name" value="DnaJ_C"/>
    <property type="match status" value="1"/>
</dbReference>
<dbReference type="Pfam" id="PF00226">
    <property type="entry name" value="DnaJ"/>
    <property type="match status" value="1"/>
</dbReference>
<name>A0A815YYZ3_9BILA</name>
<dbReference type="PANTHER" id="PTHR24078">
    <property type="entry name" value="DNAJ HOMOLOG SUBFAMILY C MEMBER"/>
    <property type="match status" value="1"/>
</dbReference>
<dbReference type="SMART" id="SM00271">
    <property type="entry name" value="DnaJ"/>
    <property type="match status" value="1"/>
</dbReference>
<evidence type="ECO:0000313" key="3">
    <source>
        <dbReference type="EMBL" id="CAF1577105.1"/>
    </source>
</evidence>
<dbReference type="CDD" id="cd10747">
    <property type="entry name" value="DnaJ_C"/>
    <property type="match status" value="1"/>
</dbReference>
<dbReference type="EMBL" id="CAJNOV010015615">
    <property type="protein sequence ID" value="CAF1577105.1"/>
    <property type="molecule type" value="Genomic_DNA"/>
</dbReference>
<gene>
    <name evidence="4" type="ORF">BYL167_LOCUS5352</name>
    <name evidence="3" type="ORF">CJN711_LOCUS32575</name>
</gene>
<dbReference type="InterPro" id="IPR036869">
    <property type="entry name" value="J_dom_sf"/>
</dbReference>